<keyword evidence="3 5" id="KW-0067">ATP-binding</keyword>
<evidence type="ECO:0000256" key="1">
    <source>
        <dbReference type="ARBA" id="ARBA00022448"/>
    </source>
</evidence>
<reference evidence="6" key="1">
    <citation type="journal article" date="2019" name="Int. J. Syst. Evol. Microbiol.">
        <title>The Global Catalogue of Microorganisms (GCM) 10K type strain sequencing project: providing services to taxonomists for standard genome sequencing and annotation.</title>
        <authorList>
            <consortium name="The Broad Institute Genomics Platform"/>
            <consortium name="The Broad Institute Genome Sequencing Center for Infectious Disease"/>
            <person name="Wu L."/>
            <person name="Ma J."/>
        </authorList>
    </citation>
    <scope>NUCLEOTIDE SEQUENCE [LARGE SCALE GENOMIC DNA]</scope>
    <source>
        <strain evidence="6">CECT 8551</strain>
    </source>
</reference>
<sequence length="210" mass="22935">MLEVKGIKFQYEKGRPFDIPDFQLSSGEQLLILGKSGSGKTTILNILGGLLKPLSGDVRLGDTLINQLSGAKLDKFRGKHIGIVFQKPHILSPLTVEENLSLANFFSGADGKRNQELLKELGIADKRRAKVNTLSEGEAQRVSIARALANQPDLILADEPTASLDDHNAEIVIKLLQDQAKKYNAALIIVTHDQRVKDHIVNQITIGALS</sequence>
<dbReference type="SUPFAM" id="SSF52540">
    <property type="entry name" value="P-loop containing nucleoside triphosphate hydrolases"/>
    <property type="match status" value="1"/>
</dbReference>
<dbReference type="PANTHER" id="PTHR24220">
    <property type="entry name" value="IMPORT ATP-BINDING PROTEIN"/>
    <property type="match status" value="1"/>
</dbReference>
<protein>
    <submittedName>
        <fullName evidence="5">ABC transporter ATP-binding protein</fullName>
    </submittedName>
</protein>
<keyword evidence="1" id="KW-0813">Transport</keyword>
<dbReference type="RefSeq" id="WP_241297199.1">
    <property type="nucleotide sequence ID" value="NZ_JAKZGR010000018.1"/>
</dbReference>
<proteinExistence type="predicted"/>
<dbReference type="EMBL" id="JBHSAV010000013">
    <property type="protein sequence ID" value="MFC3975657.1"/>
    <property type="molecule type" value="Genomic_DNA"/>
</dbReference>
<dbReference type="InterPro" id="IPR003593">
    <property type="entry name" value="AAA+_ATPase"/>
</dbReference>
<dbReference type="CDD" id="cd03255">
    <property type="entry name" value="ABC_MJ0796_LolCDE_FtsE"/>
    <property type="match status" value="1"/>
</dbReference>
<organism evidence="5 6">
    <name type="scientific">Belliella kenyensis</name>
    <dbReference type="NCBI Taxonomy" id="1472724"/>
    <lineage>
        <taxon>Bacteria</taxon>
        <taxon>Pseudomonadati</taxon>
        <taxon>Bacteroidota</taxon>
        <taxon>Cytophagia</taxon>
        <taxon>Cytophagales</taxon>
        <taxon>Cyclobacteriaceae</taxon>
        <taxon>Belliella</taxon>
    </lineage>
</organism>
<dbReference type="Pfam" id="PF00005">
    <property type="entry name" value="ABC_tran"/>
    <property type="match status" value="1"/>
</dbReference>
<comment type="caution">
    <text evidence="5">The sequence shown here is derived from an EMBL/GenBank/DDBJ whole genome shotgun (WGS) entry which is preliminary data.</text>
</comment>
<dbReference type="Gene3D" id="3.40.50.300">
    <property type="entry name" value="P-loop containing nucleotide triphosphate hydrolases"/>
    <property type="match status" value="1"/>
</dbReference>
<dbReference type="InterPro" id="IPR017911">
    <property type="entry name" value="MacB-like_ATP-bd"/>
</dbReference>
<dbReference type="GO" id="GO:0005524">
    <property type="term" value="F:ATP binding"/>
    <property type="evidence" value="ECO:0007669"/>
    <property type="project" value="UniProtKB-KW"/>
</dbReference>
<evidence type="ECO:0000313" key="5">
    <source>
        <dbReference type="EMBL" id="MFC3975657.1"/>
    </source>
</evidence>
<evidence type="ECO:0000313" key="6">
    <source>
        <dbReference type="Proteomes" id="UP001595766"/>
    </source>
</evidence>
<evidence type="ECO:0000259" key="4">
    <source>
        <dbReference type="PROSITE" id="PS50893"/>
    </source>
</evidence>
<evidence type="ECO:0000256" key="3">
    <source>
        <dbReference type="ARBA" id="ARBA00022840"/>
    </source>
</evidence>
<name>A0ABV8EHA9_9BACT</name>
<feature type="domain" description="ABC transporter" evidence="4">
    <location>
        <begin position="2"/>
        <end position="209"/>
    </location>
</feature>
<dbReference type="InterPro" id="IPR003439">
    <property type="entry name" value="ABC_transporter-like_ATP-bd"/>
</dbReference>
<dbReference type="PROSITE" id="PS50893">
    <property type="entry name" value="ABC_TRANSPORTER_2"/>
    <property type="match status" value="1"/>
</dbReference>
<dbReference type="Proteomes" id="UP001595766">
    <property type="component" value="Unassembled WGS sequence"/>
</dbReference>
<keyword evidence="2" id="KW-0547">Nucleotide-binding</keyword>
<dbReference type="SMART" id="SM00382">
    <property type="entry name" value="AAA"/>
    <property type="match status" value="1"/>
</dbReference>
<dbReference type="InterPro" id="IPR027417">
    <property type="entry name" value="P-loop_NTPase"/>
</dbReference>
<gene>
    <name evidence="5" type="ORF">ACFOUP_04675</name>
</gene>
<accession>A0ABV8EHA9</accession>
<evidence type="ECO:0000256" key="2">
    <source>
        <dbReference type="ARBA" id="ARBA00022741"/>
    </source>
</evidence>
<keyword evidence="6" id="KW-1185">Reference proteome</keyword>
<dbReference type="InterPro" id="IPR015854">
    <property type="entry name" value="ABC_transpr_LolD-like"/>
</dbReference>